<proteinExistence type="predicted"/>
<name>A0A953I3Q2_SYMTR</name>
<dbReference type="Gene3D" id="2.20.25.10">
    <property type="match status" value="1"/>
</dbReference>
<dbReference type="EMBL" id="PIUK01000075">
    <property type="protein sequence ID" value="MBY6276357.1"/>
    <property type="molecule type" value="Genomic_DNA"/>
</dbReference>
<dbReference type="SUPFAM" id="SSF82784">
    <property type="entry name" value="OsmC-like"/>
    <property type="match status" value="1"/>
</dbReference>
<dbReference type="InterPro" id="IPR015946">
    <property type="entry name" value="KH_dom-like_a/b"/>
</dbReference>
<dbReference type="Gene3D" id="3.30.300.20">
    <property type="match status" value="1"/>
</dbReference>
<dbReference type="Pfam" id="PF02566">
    <property type="entry name" value="OsmC"/>
    <property type="match status" value="1"/>
</dbReference>
<organism evidence="1 2">
    <name type="scientific">Symbiobacterium thermophilum</name>
    <dbReference type="NCBI Taxonomy" id="2734"/>
    <lineage>
        <taxon>Bacteria</taxon>
        <taxon>Bacillati</taxon>
        <taxon>Bacillota</taxon>
        <taxon>Clostridia</taxon>
        <taxon>Eubacteriales</taxon>
        <taxon>Symbiobacteriaceae</taxon>
        <taxon>Symbiobacterium</taxon>
    </lineage>
</organism>
<accession>A0A953I3Q2</accession>
<reference evidence="1" key="1">
    <citation type="submission" date="2017-11" db="EMBL/GenBank/DDBJ databases">
        <title>Three new genomes from thermophilic consortium.</title>
        <authorList>
            <person name="Quaggio R."/>
            <person name="Amgarten D."/>
            <person name="Setubal J.C."/>
        </authorList>
    </citation>
    <scope>NUCLEOTIDE SEQUENCE</scope>
    <source>
        <strain evidence="1">ZCTH01-B2</strain>
    </source>
</reference>
<dbReference type="PANTHER" id="PTHR34352">
    <property type="entry name" value="PROTEIN YHFA"/>
    <property type="match status" value="1"/>
</dbReference>
<dbReference type="PANTHER" id="PTHR34352:SF1">
    <property type="entry name" value="PROTEIN YHFA"/>
    <property type="match status" value="1"/>
</dbReference>
<dbReference type="InterPro" id="IPR036102">
    <property type="entry name" value="OsmC/Ohrsf"/>
</dbReference>
<protein>
    <submittedName>
        <fullName evidence="1">OsmC family peroxiredoxin</fullName>
    </submittedName>
</protein>
<sequence>MRQALVRWAGGIAFEAQLGSGHTIVMDASREVGGEDRGPRPGELLLAALGGCTGMDIVSILQKMRVDFDRVEVTVEAEAREEYPKYYDRFRVIYRVFGGDVPADKVKRAVQLSEERYCSVGALFSHGAEITHRIEINGEPVE</sequence>
<evidence type="ECO:0000313" key="2">
    <source>
        <dbReference type="Proteomes" id="UP000732377"/>
    </source>
</evidence>
<dbReference type="OMA" id="IHMHFVV"/>
<dbReference type="InterPro" id="IPR003718">
    <property type="entry name" value="OsmC/Ohr_fam"/>
</dbReference>
<evidence type="ECO:0000313" key="1">
    <source>
        <dbReference type="EMBL" id="MBY6276357.1"/>
    </source>
</evidence>
<gene>
    <name evidence="1" type="ORF">CWE10_09115</name>
</gene>
<dbReference type="Proteomes" id="UP000732377">
    <property type="component" value="Unassembled WGS sequence"/>
</dbReference>
<dbReference type="RefSeq" id="WP_011194162.1">
    <property type="nucleotide sequence ID" value="NZ_PIUK01000075.1"/>
</dbReference>
<dbReference type="AlphaFoldDB" id="A0A953I3Q2"/>
<comment type="caution">
    <text evidence="1">The sequence shown here is derived from an EMBL/GenBank/DDBJ whole genome shotgun (WGS) entry which is preliminary data.</text>
</comment>